<dbReference type="Proteomes" id="UP000676079">
    <property type="component" value="Chromosome"/>
</dbReference>
<sequence>MTEKNLFEGADDYTTPAEIAEETDVENPEITPTISFVSGAAASAAATKAIGC</sequence>
<dbReference type="InterPro" id="IPR049906">
    <property type="entry name" value="LxmA-like_leader"/>
</dbReference>
<accession>A0ABX8BLR5</accession>
<dbReference type="RefSeq" id="WP_220564402.1">
    <property type="nucleotide sequence ID" value="NZ_CP074133.1"/>
</dbReference>
<gene>
    <name evidence="1" type="ORF">KGD84_01880</name>
</gene>
<protein>
    <submittedName>
        <fullName evidence="1">LxmA leader domain family RiPP</fullName>
    </submittedName>
</protein>
<evidence type="ECO:0000313" key="1">
    <source>
        <dbReference type="EMBL" id="QUX23177.1"/>
    </source>
</evidence>
<keyword evidence="2" id="KW-1185">Reference proteome</keyword>
<dbReference type="EMBL" id="CP074133">
    <property type="protein sequence ID" value="QUX23177.1"/>
    <property type="molecule type" value="Genomic_DNA"/>
</dbReference>
<dbReference type="NCBIfam" id="NF038146">
    <property type="entry name" value="LxmA_leader"/>
    <property type="match status" value="1"/>
</dbReference>
<name>A0ABX8BLR5_9ACTN</name>
<reference evidence="1 2" key="1">
    <citation type="submission" date="2021-05" db="EMBL/GenBank/DDBJ databases">
        <title>Direct Submission.</title>
        <authorList>
            <person name="Li K."/>
            <person name="Gao J."/>
        </authorList>
    </citation>
    <scope>NUCLEOTIDE SEQUENCE [LARGE SCALE GENOMIC DNA]</scope>
    <source>
        <strain evidence="1 2">Mg02</strain>
    </source>
</reference>
<proteinExistence type="predicted"/>
<organism evidence="1 2">
    <name type="scientific">Nocardiopsis changdeensis</name>
    <dbReference type="NCBI Taxonomy" id="2831969"/>
    <lineage>
        <taxon>Bacteria</taxon>
        <taxon>Bacillati</taxon>
        <taxon>Actinomycetota</taxon>
        <taxon>Actinomycetes</taxon>
        <taxon>Streptosporangiales</taxon>
        <taxon>Nocardiopsidaceae</taxon>
        <taxon>Nocardiopsis</taxon>
    </lineage>
</organism>
<evidence type="ECO:0000313" key="2">
    <source>
        <dbReference type="Proteomes" id="UP000676079"/>
    </source>
</evidence>